<evidence type="ECO:0000256" key="2">
    <source>
        <dbReference type="ARBA" id="ARBA00007299"/>
    </source>
</evidence>
<protein>
    <recommendedName>
        <fullName evidence="3">DNA polymerase alpha subunit B</fullName>
    </recommendedName>
</protein>
<dbReference type="PIRSF" id="PIRSF018300">
    <property type="entry name" value="DNA_pol_alph_2"/>
    <property type="match status" value="1"/>
</dbReference>
<sequence length="534" mass="59551">MSATEIRDQLTNELPELQGDEKLLSECIIICQNYNISGTYLYYKLEAKRFSSSNVARGAQMQPVTFALVQDVKKELIEELNRKRLKDQTTQQKRADLMNGMMRRAQQNVSRSTKVATGGISSRPGVAPPSVSFKGLADDKKVRRYRFMYEKVSERSEILDERIDEFGELIREHYNIDELGDPASTSEEDVVVVGRVCNDADAFPGPSKLTEGSVFIESSRMMGSGSRIPLRFSPNLKLRGTAEGAGGIGLFPGAIIAIKGKNGGGGLFVVDEILGFPPLALSPEPSRHKSFTMVVACGPYTLDTNLEYTHFSSFIERVISLRPSVLLLLGPFVDAFHPIIKAGHIDQTPGEIFRERFVESLRSFLKVSPDSLILLEPSIRDILSDHPVFPQCELDDSFMADPRVKMIPNPCRFSINDVTFATTSVDVLLHLRNQEYTQRGQEIDPVPPTSPDSSATDLLTNSCRHLLLQRSFYPLFPVPADLSSDVNLDVSHSAGLRLDQNAQEYAPDVLFLPSKFKQFTKVYRLSYASFHCKV</sequence>
<evidence type="ECO:0000256" key="3">
    <source>
        <dbReference type="ARBA" id="ARBA00018596"/>
    </source>
</evidence>
<evidence type="ECO:0000259" key="7">
    <source>
        <dbReference type="Pfam" id="PF22062"/>
    </source>
</evidence>
<evidence type="ECO:0000256" key="4">
    <source>
        <dbReference type="ARBA" id="ARBA00022705"/>
    </source>
</evidence>
<dbReference type="InterPro" id="IPR007185">
    <property type="entry name" value="DNA_pol_a/d/e_bsu"/>
</dbReference>
<dbReference type="Pfam" id="PF22062">
    <property type="entry name" value="OB_DPOA2"/>
    <property type="match status" value="1"/>
</dbReference>
<reference evidence="8 9" key="1">
    <citation type="submission" date="2019-02" db="EMBL/GenBank/DDBJ databases">
        <title>Genome sequencing of the rare red list fungi Phellinidium pouzarii.</title>
        <authorList>
            <person name="Buettner E."/>
            <person name="Kellner H."/>
        </authorList>
    </citation>
    <scope>NUCLEOTIDE SEQUENCE [LARGE SCALE GENOMIC DNA]</scope>
    <source>
        <strain evidence="8 9">DSM 108285</strain>
    </source>
</reference>
<dbReference type="Gene3D" id="3.60.21.60">
    <property type="match status" value="1"/>
</dbReference>
<evidence type="ECO:0000313" key="9">
    <source>
        <dbReference type="Proteomes" id="UP000308199"/>
    </source>
</evidence>
<name>A0A4S4LHV7_9AGAM</name>
<keyword evidence="9" id="KW-1185">Reference proteome</keyword>
<dbReference type="InterPro" id="IPR016722">
    <property type="entry name" value="DNA_pol_alpha_bsu"/>
</dbReference>
<keyword evidence="4" id="KW-0235">DNA replication</keyword>
<dbReference type="Proteomes" id="UP000308199">
    <property type="component" value="Unassembled WGS sequence"/>
</dbReference>
<dbReference type="GO" id="GO:0006270">
    <property type="term" value="P:DNA replication initiation"/>
    <property type="evidence" value="ECO:0007669"/>
    <property type="project" value="TreeGrafter"/>
</dbReference>
<accession>A0A4S4LHV7</accession>
<dbReference type="GO" id="GO:0005658">
    <property type="term" value="C:alpha DNA polymerase:primase complex"/>
    <property type="evidence" value="ECO:0007669"/>
    <property type="project" value="TreeGrafter"/>
</dbReference>
<dbReference type="InterPro" id="IPR054300">
    <property type="entry name" value="OB_DPOA2"/>
</dbReference>
<organism evidence="8 9">
    <name type="scientific">Phellinidium pouzarii</name>
    <dbReference type="NCBI Taxonomy" id="167371"/>
    <lineage>
        <taxon>Eukaryota</taxon>
        <taxon>Fungi</taxon>
        <taxon>Dikarya</taxon>
        <taxon>Basidiomycota</taxon>
        <taxon>Agaricomycotina</taxon>
        <taxon>Agaricomycetes</taxon>
        <taxon>Hymenochaetales</taxon>
        <taxon>Hymenochaetaceae</taxon>
        <taxon>Phellinidium</taxon>
    </lineage>
</organism>
<evidence type="ECO:0000259" key="6">
    <source>
        <dbReference type="Pfam" id="PF04042"/>
    </source>
</evidence>
<dbReference type="PANTHER" id="PTHR23061">
    <property type="entry name" value="DNA POLYMERASE 2 ALPHA 70 KDA SUBUNIT"/>
    <property type="match status" value="1"/>
</dbReference>
<evidence type="ECO:0000256" key="5">
    <source>
        <dbReference type="ARBA" id="ARBA00023242"/>
    </source>
</evidence>
<dbReference type="OrthoDB" id="336885at2759"/>
<dbReference type="GO" id="GO:0003677">
    <property type="term" value="F:DNA binding"/>
    <property type="evidence" value="ECO:0007669"/>
    <property type="project" value="InterPro"/>
</dbReference>
<feature type="domain" description="DNA polymerase alpha/delta/epsilon subunit B" evidence="6">
    <location>
        <begin position="294"/>
        <end position="521"/>
    </location>
</feature>
<dbReference type="Pfam" id="PF04042">
    <property type="entry name" value="DNA_pol_E_B"/>
    <property type="match status" value="1"/>
</dbReference>
<dbReference type="PANTHER" id="PTHR23061:SF12">
    <property type="entry name" value="DNA POLYMERASE ALPHA SUBUNIT B"/>
    <property type="match status" value="1"/>
</dbReference>
<keyword evidence="5" id="KW-0539">Nucleus</keyword>
<feature type="domain" description="DNA polymerase alpha subunit B OB" evidence="7">
    <location>
        <begin position="156"/>
        <end position="274"/>
    </location>
</feature>
<evidence type="ECO:0000256" key="1">
    <source>
        <dbReference type="ARBA" id="ARBA00004123"/>
    </source>
</evidence>
<dbReference type="EMBL" id="SGPK01000015">
    <property type="protein sequence ID" value="THH11357.1"/>
    <property type="molecule type" value="Genomic_DNA"/>
</dbReference>
<evidence type="ECO:0000313" key="8">
    <source>
        <dbReference type="EMBL" id="THH11357.1"/>
    </source>
</evidence>
<comment type="subcellular location">
    <subcellularLocation>
        <location evidence="1">Nucleus</location>
    </subcellularLocation>
</comment>
<gene>
    <name evidence="8" type="ORF">EW145_g701</name>
</gene>
<comment type="caution">
    <text evidence="8">The sequence shown here is derived from an EMBL/GenBank/DDBJ whole genome shotgun (WGS) entry which is preliminary data.</text>
</comment>
<comment type="similarity">
    <text evidence="2">Belongs to the DNA polymerase alpha subunit B family.</text>
</comment>
<dbReference type="AlphaFoldDB" id="A0A4S4LHV7"/>
<proteinExistence type="inferred from homology"/>